<dbReference type="EMBL" id="BMAW01059608">
    <property type="protein sequence ID" value="GFT21904.1"/>
    <property type="molecule type" value="Genomic_DNA"/>
</dbReference>
<name>A0A8X6TL47_NEPPI</name>
<dbReference type="GO" id="GO:0005975">
    <property type="term" value="P:carbohydrate metabolic process"/>
    <property type="evidence" value="ECO:0007669"/>
    <property type="project" value="InterPro"/>
</dbReference>
<reference evidence="3" key="1">
    <citation type="submission" date="2020-08" db="EMBL/GenBank/DDBJ databases">
        <title>Multicomponent nature underlies the extraordinary mechanical properties of spider dragline silk.</title>
        <authorList>
            <person name="Kono N."/>
            <person name="Nakamura H."/>
            <person name="Mori M."/>
            <person name="Yoshida Y."/>
            <person name="Ohtoshi R."/>
            <person name="Malay A.D."/>
            <person name="Moran D.A.P."/>
            <person name="Tomita M."/>
            <person name="Numata K."/>
            <person name="Arakawa K."/>
        </authorList>
    </citation>
    <scope>NUCLEOTIDE SEQUENCE</scope>
</reference>
<dbReference type="InterPro" id="IPR017853">
    <property type="entry name" value="GH"/>
</dbReference>
<feature type="region of interest" description="Disordered" evidence="1">
    <location>
        <begin position="1"/>
        <end position="20"/>
    </location>
</feature>
<dbReference type="OrthoDB" id="1740265at2759"/>
<protein>
    <submittedName>
        <fullName evidence="3">Aamy domain-containing protein</fullName>
    </submittedName>
</protein>
<dbReference type="Gene3D" id="3.20.20.80">
    <property type="entry name" value="Glycosidases"/>
    <property type="match status" value="1"/>
</dbReference>
<proteinExistence type="predicted"/>
<dbReference type="AlphaFoldDB" id="A0A8X6TL47"/>
<dbReference type="PANTHER" id="PTHR10357:SF225">
    <property type="entry name" value="MALTASE 1-LIKE PROTEIN"/>
    <property type="match status" value="1"/>
</dbReference>
<sequence>MQIIYTEGQNDNLGEEPPLENNPDYLGRTWTPPHRTFGNHLFLNWSNPLLQLEMRSILELWLSQGIDGFYMKHLENLHVSDTDHIAQILHQWRQILDSYSTNSTRKLLMVSHDSIKHLQYIMDPLTFMAIPPFIDMVDASLNLKSNGTNFGVGEEVAEIRKFWSQFPFLPSIVWHLGGVETLRLNGRIGGDSNMAGLFLLSILPGSFSAFYGDEIGLQDSIDLTTLETYRGGQLAPMQWTTGLQANFTPEESTPWLPLHPNYITRNVASKSGQLRLFKKLIQLKRSEEFFSAEYGSTRTSLMHTLAVRFSVPFEDEPLDYEWYYNQCGLLAARTVLGDVLFVANFGTDSMGFKDGIKCQDGESKADFFTTEYMKKQMEIVLTTKNSQKDQEIFQDLVLEAGEAVIGRFFT</sequence>
<feature type="domain" description="Glycosyl hydrolase family 13 catalytic" evidence="2">
    <location>
        <begin position="43"/>
        <end position="289"/>
    </location>
</feature>
<dbReference type="InterPro" id="IPR006047">
    <property type="entry name" value="GH13_cat_dom"/>
</dbReference>
<gene>
    <name evidence="3" type="primary">AVEN_82623_1</name>
    <name evidence="3" type="ORF">NPIL_533441</name>
</gene>
<evidence type="ECO:0000256" key="1">
    <source>
        <dbReference type="SAM" id="MobiDB-lite"/>
    </source>
</evidence>
<dbReference type="Proteomes" id="UP000887013">
    <property type="component" value="Unassembled WGS sequence"/>
</dbReference>
<comment type="caution">
    <text evidence="3">The sequence shown here is derived from an EMBL/GenBank/DDBJ whole genome shotgun (WGS) entry which is preliminary data.</text>
</comment>
<evidence type="ECO:0000313" key="3">
    <source>
        <dbReference type="EMBL" id="GFT21904.1"/>
    </source>
</evidence>
<dbReference type="SUPFAM" id="SSF51445">
    <property type="entry name" value="(Trans)glycosidases"/>
    <property type="match status" value="1"/>
</dbReference>
<evidence type="ECO:0000259" key="2">
    <source>
        <dbReference type="Pfam" id="PF00128"/>
    </source>
</evidence>
<dbReference type="Pfam" id="PF00128">
    <property type="entry name" value="Alpha-amylase"/>
    <property type="match status" value="1"/>
</dbReference>
<evidence type="ECO:0000313" key="4">
    <source>
        <dbReference type="Proteomes" id="UP000887013"/>
    </source>
</evidence>
<keyword evidence="4" id="KW-1185">Reference proteome</keyword>
<dbReference type="PANTHER" id="PTHR10357">
    <property type="entry name" value="ALPHA-AMYLASE FAMILY MEMBER"/>
    <property type="match status" value="1"/>
</dbReference>
<accession>A0A8X6TL47</accession>
<organism evidence="3 4">
    <name type="scientific">Nephila pilipes</name>
    <name type="common">Giant wood spider</name>
    <name type="synonym">Nephila maculata</name>
    <dbReference type="NCBI Taxonomy" id="299642"/>
    <lineage>
        <taxon>Eukaryota</taxon>
        <taxon>Metazoa</taxon>
        <taxon>Ecdysozoa</taxon>
        <taxon>Arthropoda</taxon>
        <taxon>Chelicerata</taxon>
        <taxon>Arachnida</taxon>
        <taxon>Araneae</taxon>
        <taxon>Araneomorphae</taxon>
        <taxon>Entelegynae</taxon>
        <taxon>Araneoidea</taxon>
        <taxon>Nephilidae</taxon>
        <taxon>Nephila</taxon>
    </lineage>
</organism>